<reference evidence="2 3" key="1">
    <citation type="submission" date="2018-02" db="EMBL/GenBank/DDBJ databases">
        <title>Genomic Encyclopedia of Archaeal and Bacterial Type Strains, Phase II (KMG-II): from individual species to whole genera.</title>
        <authorList>
            <person name="Goeker M."/>
        </authorList>
    </citation>
    <scope>NUCLEOTIDE SEQUENCE [LARGE SCALE GENOMIC DNA]</scope>
    <source>
        <strain evidence="2 3">DSM 29526</strain>
    </source>
</reference>
<protein>
    <recommendedName>
        <fullName evidence="4">YpeB-like protein with protease inhibitory function</fullName>
    </recommendedName>
</protein>
<dbReference type="Proteomes" id="UP000237662">
    <property type="component" value="Unassembled WGS sequence"/>
</dbReference>
<evidence type="ECO:0000256" key="1">
    <source>
        <dbReference type="SAM" id="SignalP"/>
    </source>
</evidence>
<keyword evidence="1" id="KW-0732">Signal</keyword>
<keyword evidence="3" id="KW-1185">Reference proteome</keyword>
<evidence type="ECO:0000313" key="3">
    <source>
        <dbReference type="Proteomes" id="UP000237662"/>
    </source>
</evidence>
<proteinExistence type="predicted"/>
<organism evidence="2 3">
    <name type="scientific">Neolewinella xylanilytica</name>
    <dbReference type="NCBI Taxonomy" id="1514080"/>
    <lineage>
        <taxon>Bacteria</taxon>
        <taxon>Pseudomonadati</taxon>
        <taxon>Bacteroidota</taxon>
        <taxon>Saprospiria</taxon>
        <taxon>Saprospirales</taxon>
        <taxon>Lewinellaceae</taxon>
        <taxon>Neolewinella</taxon>
    </lineage>
</organism>
<evidence type="ECO:0008006" key="4">
    <source>
        <dbReference type="Google" id="ProtNLM"/>
    </source>
</evidence>
<dbReference type="OrthoDB" id="1121502at2"/>
<accession>A0A2S6I203</accession>
<evidence type="ECO:0000313" key="2">
    <source>
        <dbReference type="EMBL" id="PPK85206.1"/>
    </source>
</evidence>
<feature type="signal peptide" evidence="1">
    <location>
        <begin position="1"/>
        <end position="23"/>
    </location>
</feature>
<feature type="chain" id="PRO_5015752535" description="YpeB-like protein with protease inhibitory function" evidence="1">
    <location>
        <begin position="24"/>
        <end position="80"/>
    </location>
</feature>
<comment type="caution">
    <text evidence="2">The sequence shown here is derived from an EMBL/GenBank/DDBJ whole genome shotgun (WGS) entry which is preliminary data.</text>
</comment>
<sequence>MKKLLFSSLFAIALFACGETAEAVEVPTTVQSAFNAAYPGATDVEWEEDGDAYEVEFMLNGEEMEAEFSALGEEMMVEED</sequence>
<dbReference type="PROSITE" id="PS51257">
    <property type="entry name" value="PROKAR_LIPOPROTEIN"/>
    <property type="match status" value="1"/>
</dbReference>
<dbReference type="EMBL" id="PTJC01000006">
    <property type="protein sequence ID" value="PPK85206.1"/>
    <property type="molecule type" value="Genomic_DNA"/>
</dbReference>
<dbReference type="AlphaFoldDB" id="A0A2S6I203"/>
<dbReference type="RefSeq" id="WP_104419717.1">
    <property type="nucleotide sequence ID" value="NZ_PTJC01000006.1"/>
</dbReference>
<dbReference type="Gene3D" id="3.10.450.360">
    <property type="match status" value="1"/>
</dbReference>
<name>A0A2S6I203_9BACT</name>
<gene>
    <name evidence="2" type="ORF">CLV84_2098</name>
</gene>
<dbReference type="SUPFAM" id="SSF160574">
    <property type="entry name" value="BT0923-like"/>
    <property type="match status" value="1"/>
</dbReference>